<sequence length="392" mass="42582">MFRARIANVADLERRARQRMPRFAYNYLTGGAGDSASTHRNRRALQEMVFATRRLVGADIRTEVKLFGQEYSAPLGVAPLGMANVAWPGLDLMLARSAREARLPFVLSTMATTTIEAAAEAAEECFWFQLYIAKSDEITFGLIDRAREAGTDVLVLTVDVPAPSRRNASIRDGFELPLRYTPRLLADLALHPRWSIQTLLAGAPLMRNYAAYAKSENTQKVGAFAGKRNKFGTTWDDFKRIREAWQGRLVIKGISNGEDAARAVREGADAVWVSNHGGRQLESSPATVDLLPAVRAATPDNVPVFFDGGVRGGEDIVKGTALGADMVFAGRSFAYAGAAGGQAATTQCMEILIAEMRSTMAQIGLHSPEALRSAPVFFGQEAERMVPGKAAE</sequence>
<reference evidence="9 10" key="1">
    <citation type="submission" date="2016-04" db="EMBL/GenBank/DDBJ databases">
        <title>Deep-sea bacteria in the southern Pacific.</title>
        <authorList>
            <person name="Tang K."/>
        </authorList>
    </citation>
    <scope>NUCLEOTIDE SEQUENCE [LARGE SCALE GENOMIC DNA]</scope>
    <source>
        <strain evidence="9 10">JLT2014</strain>
        <plasmid evidence="10">ppaby1</plasmid>
    </source>
</reference>
<dbReference type="CDD" id="cd02809">
    <property type="entry name" value="alpha_hydroxyacid_oxid_FMN"/>
    <property type="match status" value="1"/>
</dbReference>
<comment type="cofactor">
    <cofactor evidence="1">
        <name>FMN</name>
        <dbReference type="ChEBI" id="CHEBI:58210"/>
    </cofactor>
</comment>
<feature type="binding site" evidence="7">
    <location>
        <position position="276"/>
    </location>
    <ligand>
        <name>glyoxylate</name>
        <dbReference type="ChEBI" id="CHEBI:36655"/>
    </ligand>
</feature>
<dbReference type="Proteomes" id="UP000187059">
    <property type="component" value="Plasmid pPABY1"/>
</dbReference>
<evidence type="ECO:0000313" key="9">
    <source>
        <dbReference type="EMBL" id="APZ50680.1"/>
    </source>
</evidence>
<dbReference type="InterPro" id="IPR012133">
    <property type="entry name" value="Alpha-hydoxy_acid_DH_FMN"/>
</dbReference>
<dbReference type="InterPro" id="IPR013785">
    <property type="entry name" value="Aldolase_TIM"/>
</dbReference>
<organism evidence="9 10">
    <name type="scientific">Salipiger abyssi</name>
    <dbReference type="NCBI Taxonomy" id="1250539"/>
    <lineage>
        <taxon>Bacteria</taxon>
        <taxon>Pseudomonadati</taxon>
        <taxon>Pseudomonadota</taxon>
        <taxon>Alphaproteobacteria</taxon>
        <taxon>Rhodobacterales</taxon>
        <taxon>Roseobacteraceae</taxon>
        <taxon>Salipiger</taxon>
    </lineage>
</organism>
<dbReference type="InterPro" id="IPR000262">
    <property type="entry name" value="FMN-dep_DH"/>
</dbReference>
<dbReference type="KEGG" id="paby:Ga0080574_TMP346"/>
<evidence type="ECO:0000256" key="6">
    <source>
        <dbReference type="PIRSR" id="PIRSR000138-1"/>
    </source>
</evidence>
<evidence type="ECO:0000256" key="4">
    <source>
        <dbReference type="ARBA" id="ARBA00023002"/>
    </source>
</evidence>
<feature type="binding site" evidence="7">
    <location>
        <position position="129"/>
    </location>
    <ligand>
        <name>FMN</name>
        <dbReference type="ChEBI" id="CHEBI:58210"/>
    </ligand>
</feature>
<keyword evidence="4 9" id="KW-0560">Oxidoreductase</keyword>
<feature type="binding site" evidence="7">
    <location>
        <begin position="330"/>
        <end position="331"/>
    </location>
    <ligand>
        <name>FMN</name>
        <dbReference type="ChEBI" id="CHEBI:58210"/>
    </ligand>
</feature>
<feature type="binding site" evidence="7">
    <location>
        <position position="108"/>
    </location>
    <ligand>
        <name>FMN</name>
        <dbReference type="ChEBI" id="CHEBI:58210"/>
    </ligand>
</feature>
<feature type="active site" description="Proton acceptor" evidence="6">
    <location>
        <position position="276"/>
    </location>
</feature>
<feature type="binding site" evidence="7">
    <location>
        <position position="279"/>
    </location>
    <ligand>
        <name>glyoxylate</name>
        <dbReference type="ChEBI" id="CHEBI:36655"/>
    </ligand>
</feature>
<dbReference type="GO" id="GO:0010181">
    <property type="term" value="F:FMN binding"/>
    <property type="evidence" value="ECO:0007669"/>
    <property type="project" value="InterPro"/>
</dbReference>
<dbReference type="Pfam" id="PF01070">
    <property type="entry name" value="FMN_dh"/>
    <property type="match status" value="1"/>
</dbReference>
<dbReference type="PROSITE" id="PS00557">
    <property type="entry name" value="FMN_HYDROXY_ACID_DH_1"/>
    <property type="match status" value="1"/>
</dbReference>
<evidence type="ECO:0000256" key="1">
    <source>
        <dbReference type="ARBA" id="ARBA00001917"/>
    </source>
</evidence>
<dbReference type="AlphaFoldDB" id="A0A1P8UMS9"/>
<evidence type="ECO:0000256" key="2">
    <source>
        <dbReference type="ARBA" id="ARBA00022630"/>
    </source>
</evidence>
<feature type="binding site" evidence="7">
    <location>
        <begin position="307"/>
        <end position="311"/>
    </location>
    <ligand>
        <name>FMN</name>
        <dbReference type="ChEBI" id="CHEBI:58210"/>
    </ligand>
</feature>
<protein>
    <submittedName>
        <fullName evidence="9">L-lactate dehydrogenase (Cytochrome)</fullName>
        <ecNumber evidence="9">1.1.2.3</ecNumber>
    </submittedName>
</protein>
<feature type="binding site" evidence="7">
    <location>
        <position position="131"/>
    </location>
    <ligand>
        <name>glyoxylate</name>
        <dbReference type="ChEBI" id="CHEBI:36655"/>
    </ligand>
</feature>
<dbReference type="GO" id="GO:0004459">
    <property type="term" value="F:L-lactate dehydrogenase (NAD+) activity"/>
    <property type="evidence" value="ECO:0007669"/>
    <property type="project" value="TreeGrafter"/>
</dbReference>
<dbReference type="EC" id="1.1.2.3" evidence="9"/>
<keyword evidence="9" id="KW-0614">Plasmid</keyword>
<evidence type="ECO:0000256" key="7">
    <source>
        <dbReference type="PIRSR" id="PIRSR000138-2"/>
    </source>
</evidence>
<dbReference type="SUPFAM" id="SSF51395">
    <property type="entry name" value="FMN-linked oxidoreductases"/>
    <property type="match status" value="1"/>
</dbReference>
<evidence type="ECO:0000256" key="3">
    <source>
        <dbReference type="ARBA" id="ARBA00022643"/>
    </source>
</evidence>
<feature type="binding site" evidence="7">
    <location>
        <position position="166"/>
    </location>
    <ligand>
        <name>glyoxylate</name>
        <dbReference type="ChEBI" id="CHEBI:36655"/>
    </ligand>
</feature>
<feature type="binding site" evidence="7">
    <location>
        <begin position="79"/>
        <end position="81"/>
    </location>
    <ligand>
        <name>FMN</name>
        <dbReference type="ChEBI" id="CHEBI:58210"/>
    </ligand>
</feature>
<accession>A0A1P8UMS9</accession>
<dbReference type="GO" id="GO:0009060">
    <property type="term" value="P:aerobic respiration"/>
    <property type="evidence" value="ECO:0007669"/>
    <property type="project" value="TreeGrafter"/>
</dbReference>
<dbReference type="PANTHER" id="PTHR10578:SF107">
    <property type="entry name" value="2-HYDROXYACID OXIDASE 1"/>
    <property type="match status" value="1"/>
</dbReference>
<gene>
    <name evidence="9" type="ORF">Ga0080574_TMP346</name>
</gene>
<keyword evidence="2 7" id="KW-0285">Flavoprotein</keyword>
<dbReference type="RefSeq" id="WP_076694655.1">
    <property type="nucleotide sequence ID" value="NZ_CP015091.1"/>
</dbReference>
<name>A0A1P8UMS9_9RHOB</name>
<comment type="similarity">
    <text evidence="5">Belongs to the FMN-dependent alpha-hydroxy acid dehydrogenase family.</text>
</comment>
<feature type="domain" description="FMN hydroxy acid dehydrogenase" evidence="8">
    <location>
        <begin position="1"/>
        <end position="381"/>
    </location>
</feature>
<feature type="binding site" evidence="7">
    <location>
        <position position="252"/>
    </location>
    <ligand>
        <name>FMN</name>
        <dbReference type="ChEBI" id="CHEBI:58210"/>
    </ligand>
</feature>
<dbReference type="GO" id="GO:0004460">
    <property type="term" value="F:L-lactate dehydrogenase (cytochrome) activity"/>
    <property type="evidence" value="ECO:0007669"/>
    <property type="project" value="UniProtKB-EC"/>
</dbReference>
<dbReference type="InterPro" id="IPR037396">
    <property type="entry name" value="FMN_HAD"/>
</dbReference>
<keyword evidence="3 7" id="KW-0288">FMN</keyword>
<proteinExistence type="inferred from homology"/>
<keyword evidence="10" id="KW-1185">Reference proteome</keyword>
<dbReference type="Gene3D" id="3.20.20.70">
    <property type="entry name" value="Aldolase class I"/>
    <property type="match status" value="1"/>
</dbReference>
<dbReference type="PIRSF" id="PIRSF000138">
    <property type="entry name" value="Al-hdrx_acd_dh"/>
    <property type="match status" value="1"/>
</dbReference>
<evidence type="ECO:0000313" key="10">
    <source>
        <dbReference type="Proteomes" id="UP000187059"/>
    </source>
</evidence>
<dbReference type="PROSITE" id="PS51349">
    <property type="entry name" value="FMN_HYDROXY_ACID_DH_2"/>
    <property type="match status" value="1"/>
</dbReference>
<feature type="binding site" evidence="7">
    <location>
        <position position="27"/>
    </location>
    <ligand>
        <name>glyoxylate</name>
        <dbReference type="ChEBI" id="CHEBI:36655"/>
    </ligand>
</feature>
<dbReference type="PANTHER" id="PTHR10578">
    <property type="entry name" value="S -2-HYDROXY-ACID OXIDASE-RELATED"/>
    <property type="match status" value="1"/>
</dbReference>
<evidence type="ECO:0000256" key="5">
    <source>
        <dbReference type="ARBA" id="ARBA00024042"/>
    </source>
</evidence>
<dbReference type="InterPro" id="IPR008259">
    <property type="entry name" value="FMN_hydac_DH_AS"/>
</dbReference>
<evidence type="ECO:0000259" key="8">
    <source>
        <dbReference type="PROSITE" id="PS51349"/>
    </source>
</evidence>
<dbReference type="GO" id="GO:0005886">
    <property type="term" value="C:plasma membrane"/>
    <property type="evidence" value="ECO:0007669"/>
    <property type="project" value="TreeGrafter"/>
</dbReference>
<feature type="binding site" evidence="7">
    <location>
        <position position="157"/>
    </location>
    <ligand>
        <name>FMN</name>
        <dbReference type="ChEBI" id="CHEBI:58210"/>
    </ligand>
</feature>
<dbReference type="EMBL" id="CP015091">
    <property type="protein sequence ID" value="APZ50680.1"/>
    <property type="molecule type" value="Genomic_DNA"/>
</dbReference>
<geneLocation type="plasmid" evidence="10">
    <name>ppaby1</name>
</geneLocation>
<feature type="binding site" evidence="7">
    <location>
        <position position="274"/>
    </location>
    <ligand>
        <name>FMN</name>
        <dbReference type="ChEBI" id="CHEBI:58210"/>
    </ligand>
</feature>